<proteinExistence type="predicted"/>
<evidence type="ECO:0000313" key="1">
    <source>
        <dbReference type="EMBL" id="KAJ3532432.1"/>
    </source>
</evidence>
<reference evidence="1" key="1">
    <citation type="submission" date="2022-07" db="EMBL/GenBank/DDBJ databases">
        <title>Genome Sequence of Phlebia brevispora.</title>
        <authorList>
            <person name="Buettner E."/>
        </authorList>
    </citation>
    <scope>NUCLEOTIDE SEQUENCE</scope>
    <source>
        <strain evidence="1">MPL23</strain>
    </source>
</reference>
<name>A0ACC1S5B8_9APHY</name>
<comment type="caution">
    <text evidence="1">The sequence shown here is derived from an EMBL/GenBank/DDBJ whole genome shotgun (WGS) entry which is preliminary data.</text>
</comment>
<gene>
    <name evidence="1" type="ORF">NM688_g7424</name>
</gene>
<dbReference type="Proteomes" id="UP001148662">
    <property type="component" value="Unassembled WGS sequence"/>
</dbReference>
<protein>
    <submittedName>
        <fullName evidence="1">Uncharacterized protein</fullName>
    </submittedName>
</protein>
<accession>A0ACC1S5B8</accession>
<evidence type="ECO:0000313" key="2">
    <source>
        <dbReference type="Proteomes" id="UP001148662"/>
    </source>
</evidence>
<keyword evidence="2" id="KW-1185">Reference proteome</keyword>
<sequence length="1395" mass="157542">MSNEQGLPDLVRSDGQRIAPRHPIDVFGMIMSCMPTKRDVHSLMSTCFHVYNAGVPQLFKFPYRIQRSNLRSFCDFCDSKAPSSYSSLRELTFHCHDFDQAEHEILSRLLKHAENLRHLDFSTGNAFRANPTMLASVFSLKQLEQLSCYDGLDSMLAALHATFRRQDSQRPPTSSLSGRSTIQPDANASRVDDKLCLPKVVALEGTTSFKLSLSTLMTAFPSLKALYLNTSGEYHNYEDVPLIFMLDTLQRYRRRNIKFQEERHGWKPPLTYLHADSASLYALGLQCQVQAVNLDGRDLIAPDDVVPLWQDAFAALRPEYIRFRDCDPSNSFKFIQRGVQECQRLDLLCIDLGDIDEEFDEMLDHLFGALASLEFDRLRMFTCELMDVSSGGGALSDDIEDFLWEIDLEDLAHRAIAAMPSLQYIHFDIWGRWARYAYWEVQRPDRDTVHLKRVPRSMHAQLANASLYIDQRSAYPVREPAATLDPSIKMLYRTFNLLASCIRRNTKTEVPPHKYKAPADDTETMDTSCGHEISGDSSRSNGSLGALNDDVLLAIFQLLGDRQLLSIMRACRVLFQLGLPVLLGRSQSFKLWKNESIERFHRFYSFLRSTSPSSFSSLRSLSVWGIDELPESELRILADVLGQAKNLRSLDISCRDIALPVPVSRTLAALANLKHLSFDPCSADEAHTILGHLSDAPLVSLTIEFSKPFVNPIPPLYPFQHTLEELRLTNVALDAAEFPLPKVTRLYVDNCGPARLSALIATFPNLEVLTMYSSRKGLSDDSTANRDENISYQEFERRCWQSLTSLTADKITLYALGLEYQVDSVVVPSRSPPFHSSELVPLRPRHLQLYLSDSSYHLRDILVDGMDRLERLDIVTELDDAVDSAVARIGDMMDMIIAALESVQLRMLYCIFTNINEGWDYDYNYEDTEFVHLIADKLQMENIASRAMMAVPSLQYLKMELKCGERRNVTYWMVSGNGGSRQMKKLVPLRDWAVTSIDQMFLPAQIQINNAHPRLAGSSRVIKIWTKMSSLGDIWTSCRRVRAKACGARSEFQYSDAFGERRVAQSLGDLDSRLHLPSSASQRPRRTGEAIRFLTTLDDDVLLFILHLLKDKSLLSAMCTCRALFGLGLPVLLARDHELDLGGGYSNKSLQLCNFLRIAAPASFLLLRSLSISGSDEASEYELRMVAHVIRKAKNLRIFVIGVDGMMNIEPLAQALVSLRNLQHLAIDGEGLDMACMVLRSLQAPLISLDVNFGSGSTNPIPLLYNFRHTLERLCLSFIDLYDAPKFSCLKVTRLSIHYGSPALLSVLATAFPNLEVLNIRTGRGEVLIGAAMGQDTTRDENMAFQREKQCWRSLVSLTADPTCLGWVPHWPLFVHDIFNSILKETSRAFSMCYP</sequence>
<dbReference type="EMBL" id="JANHOG010001732">
    <property type="protein sequence ID" value="KAJ3532432.1"/>
    <property type="molecule type" value="Genomic_DNA"/>
</dbReference>
<organism evidence="1 2">
    <name type="scientific">Phlebia brevispora</name>
    <dbReference type="NCBI Taxonomy" id="194682"/>
    <lineage>
        <taxon>Eukaryota</taxon>
        <taxon>Fungi</taxon>
        <taxon>Dikarya</taxon>
        <taxon>Basidiomycota</taxon>
        <taxon>Agaricomycotina</taxon>
        <taxon>Agaricomycetes</taxon>
        <taxon>Polyporales</taxon>
        <taxon>Meruliaceae</taxon>
        <taxon>Phlebia</taxon>
    </lineage>
</organism>